<dbReference type="Proteomes" id="UP000005408">
    <property type="component" value="Unassembled WGS sequence"/>
</dbReference>
<keyword evidence="2" id="KW-1185">Reference proteome</keyword>
<accession>A0A8W8LAW6</accession>
<proteinExistence type="predicted"/>
<name>A0A8W8LAW6_MAGGI</name>
<protein>
    <submittedName>
        <fullName evidence="1">Uncharacterized protein</fullName>
    </submittedName>
</protein>
<evidence type="ECO:0000313" key="1">
    <source>
        <dbReference type="EnsemblMetazoa" id="G26735.1:cds"/>
    </source>
</evidence>
<dbReference type="AlphaFoldDB" id="A0A8W8LAW6"/>
<dbReference type="EnsemblMetazoa" id="G26735.1">
    <property type="protein sequence ID" value="G26735.1:cds"/>
    <property type="gene ID" value="G26735"/>
</dbReference>
<reference evidence="1" key="1">
    <citation type="submission" date="2022-08" db="UniProtKB">
        <authorList>
            <consortium name="EnsemblMetazoa"/>
        </authorList>
    </citation>
    <scope>IDENTIFICATION</scope>
    <source>
        <strain evidence="1">05x7-T-G4-1.051#20</strain>
    </source>
</reference>
<sequence>MADCSHGSETESDDLRKVTDFMCKRGYTEEAIKKVRRDRIDVSAVQNMDDSELSRYIPAFGDRVNLRSLSKPDTGRKAALFDKLRNFAQTEFEDKISIAEMYASISVPRPKMVPVLKTKKMNLQKNHQRT</sequence>
<organism evidence="1 2">
    <name type="scientific">Magallana gigas</name>
    <name type="common">Pacific oyster</name>
    <name type="synonym">Crassostrea gigas</name>
    <dbReference type="NCBI Taxonomy" id="29159"/>
    <lineage>
        <taxon>Eukaryota</taxon>
        <taxon>Metazoa</taxon>
        <taxon>Spiralia</taxon>
        <taxon>Lophotrochozoa</taxon>
        <taxon>Mollusca</taxon>
        <taxon>Bivalvia</taxon>
        <taxon>Autobranchia</taxon>
        <taxon>Pteriomorphia</taxon>
        <taxon>Ostreida</taxon>
        <taxon>Ostreoidea</taxon>
        <taxon>Ostreidae</taxon>
        <taxon>Magallana</taxon>
    </lineage>
</organism>
<evidence type="ECO:0000313" key="2">
    <source>
        <dbReference type="Proteomes" id="UP000005408"/>
    </source>
</evidence>